<keyword evidence="7" id="KW-0966">Cell projection</keyword>
<evidence type="ECO:0000256" key="7">
    <source>
        <dbReference type="ARBA" id="ARBA00023273"/>
    </source>
</evidence>
<evidence type="ECO:0000256" key="11">
    <source>
        <dbReference type="SAM" id="MobiDB-lite"/>
    </source>
</evidence>
<evidence type="ECO:0000256" key="3">
    <source>
        <dbReference type="ARBA" id="ARBA00022574"/>
    </source>
</evidence>
<dbReference type="SMART" id="SM00320">
    <property type="entry name" value="WD40"/>
    <property type="match status" value="8"/>
</dbReference>
<feature type="coiled-coil region" evidence="10">
    <location>
        <begin position="819"/>
        <end position="853"/>
    </location>
</feature>
<keyword evidence="3" id="KW-0853">WD repeat</keyword>
<organism evidence="12 13">
    <name type="scientific">Scophthalmus maximus</name>
    <name type="common">Turbot</name>
    <name type="synonym">Psetta maxima</name>
    <dbReference type="NCBI Taxonomy" id="52904"/>
    <lineage>
        <taxon>Eukaryota</taxon>
        <taxon>Metazoa</taxon>
        <taxon>Chordata</taxon>
        <taxon>Craniata</taxon>
        <taxon>Vertebrata</taxon>
        <taxon>Euteleostomi</taxon>
        <taxon>Actinopterygii</taxon>
        <taxon>Neopterygii</taxon>
        <taxon>Teleostei</taxon>
        <taxon>Neoteleostei</taxon>
        <taxon>Acanthomorphata</taxon>
        <taxon>Carangaria</taxon>
        <taxon>Pleuronectiformes</taxon>
        <taxon>Pleuronectoidei</taxon>
        <taxon>Scophthalmidae</taxon>
        <taxon>Scophthalmus</taxon>
    </lineage>
</organism>
<dbReference type="PANTHER" id="PTHR14885">
    <property type="entry name" value="CILIA- AND FLAGELLA-ASSOCIATED PROTEIN 43-RELATED"/>
    <property type="match status" value="1"/>
</dbReference>
<gene>
    <name evidence="12" type="ORF">SMAX5B_013746</name>
</gene>
<evidence type="ECO:0000256" key="1">
    <source>
        <dbReference type="ARBA" id="ARBA00004430"/>
    </source>
</evidence>
<dbReference type="EMBL" id="CP026257">
    <property type="protein sequence ID" value="AWP13823.1"/>
    <property type="molecule type" value="Genomic_DNA"/>
</dbReference>
<keyword evidence="4" id="KW-0677">Repeat</keyword>
<dbReference type="Gene3D" id="2.130.10.10">
    <property type="entry name" value="YVTN repeat-like/Quinoprotein amine dehydrogenase"/>
    <property type="match status" value="4"/>
</dbReference>
<dbReference type="SUPFAM" id="SSF50978">
    <property type="entry name" value="WD40 repeat-like"/>
    <property type="match status" value="2"/>
</dbReference>
<dbReference type="GO" id="GO:0007288">
    <property type="term" value="P:sperm axoneme assembly"/>
    <property type="evidence" value="ECO:0007669"/>
    <property type="project" value="TreeGrafter"/>
</dbReference>
<dbReference type="Pfam" id="PF25828">
    <property type="entry name" value="CC_Cfap43"/>
    <property type="match status" value="1"/>
</dbReference>
<feature type="coiled-coil region" evidence="10">
    <location>
        <begin position="1370"/>
        <end position="1411"/>
    </location>
</feature>
<dbReference type="InterPro" id="IPR015943">
    <property type="entry name" value="WD40/YVTN_repeat-like_dom_sf"/>
</dbReference>
<keyword evidence="6" id="KW-0206">Cytoskeleton</keyword>
<dbReference type="InterPro" id="IPR001680">
    <property type="entry name" value="WD40_rpt"/>
</dbReference>
<feature type="region of interest" description="Disordered" evidence="11">
    <location>
        <begin position="964"/>
        <end position="985"/>
    </location>
</feature>
<evidence type="ECO:0000256" key="8">
    <source>
        <dbReference type="ARBA" id="ARBA00023605"/>
    </source>
</evidence>
<keyword evidence="5 10" id="KW-0175">Coiled coil</keyword>
<evidence type="ECO:0000256" key="2">
    <source>
        <dbReference type="ARBA" id="ARBA00022490"/>
    </source>
</evidence>
<evidence type="ECO:0000313" key="12">
    <source>
        <dbReference type="EMBL" id="AWP13823.1"/>
    </source>
</evidence>
<evidence type="ECO:0000313" key="13">
    <source>
        <dbReference type="Proteomes" id="UP000246464"/>
    </source>
</evidence>
<comment type="similarity">
    <text evidence="8">Belongs to the CFAP43 family.</text>
</comment>
<evidence type="ECO:0000256" key="4">
    <source>
        <dbReference type="ARBA" id="ARBA00022737"/>
    </source>
</evidence>
<dbReference type="STRING" id="52904.ENSSMAP00000031555"/>
<dbReference type="InterPro" id="IPR036322">
    <property type="entry name" value="WD40_repeat_dom_sf"/>
</dbReference>
<evidence type="ECO:0000256" key="9">
    <source>
        <dbReference type="ARBA" id="ARBA00023662"/>
    </source>
</evidence>
<reference evidence="12 13" key="1">
    <citation type="submission" date="2017-12" db="EMBL/GenBank/DDBJ databases">
        <title>Integrating genomic resources of turbot (Scophthalmus maximus) in depth evaluation of genetic and physical mapping variation across individuals.</title>
        <authorList>
            <person name="Martinez P."/>
        </authorList>
    </citation>
    <scope>NUCLEOTIDE SEQUENCE [LARGE SCALE GENOMIC DNA]</scope>
</reference>
<sequence length="1644" mass="187166">MCRWRDHSPTVTVGHHANGGSALGDGEGGTVQRALWRNHFIRKLLPVWGCKLNQPIEWWIQGFTNKTVEFVDNETVCYACGNHICFLRLDTKLQSVLQGPGRAIGALTASGKSGIFAFSEQKLSPSIFVYVYPELQLKNELKGTAQLDYTSLTLSDGGPYLGCCSSLPDHTITVWNWETAEQICTRPQAGKDVVSLVFNPLSCLQLCALGSTSITVWNIERSASLHVLKPSVIELPATDGSFAERLGPTSYPVRAKPPYFGPELPPVFTQTKLSTKARLTPSTICWTSTSKLLVGCAEGFLLLIDPVSRSVSVLFNPTTPDADPDLRQSSFQALTLNKNSLITVGKDSVVHSLQINGTQINITHTWQLEGPATTAMYSPDCETVLLSSNTGQIYVLNPTRTNKIVKVLDVLCGKFAAAAWARTDKNICVSVRDSGELQLWSVDGMRLGSVSLQAEVTSLACCPIAQYAAVGTTSGNVLFVDLSREQEPRLVHQVHLCNTPVDHLVFDQEGNYLLTGASDSRIFVIDAKPSKKFSVLGCTVVPGPILSLSTQCIRDCEKVTVLALCAGQEGKHRDGRLLTLLSLPAKDLTGPDCVDRHGCLSSHVLQVSRYEVPHPLTSCVLGVSEVFAHCQRRKTLQLFRLPQDTAGLGSQQVVRLNPEQEVKGHPLGPACLVLSPHQLWLASAGRDGLLRIRETSSMERYTELQCHPCRLGGVRSLTFSTDSLTLLTAGCEDGSLVCTNLRIKGVEAEMNKVTQNGQPMAHFLKDIFNTENPVLTDLPRWSQESCVGSENPEESESRMSNNTAPPPHPKSLGSRRLILKVMKEENEKCTETKENLRKTIQELRGTIQEMLRENENVPAMERLAQHKLNLDVEGQRGLDAMVEQEATRVREEIEWEILAKRFLRDVLKRQCWDSLKVKSRSVKGFHCEHEVKNYPLKERTEKEVEELHRVQNMRKIEMAASTQCGLKKTSSAREEEQEEEDLTAESGVVTGSFSAQLGYSNPYIYDQFIVRTTEQKVNQIILLQDVIHRIKTAFNAEFDAVHRQKVQELNHVRERNRHIREILLELDMRQELWEPSLTNSEWPERLFTVDDSEIKAEKYLSPEQREEEERKELEEQKHLAAKGDNFMKKGLDDMMDGLLEVKKEEILKMEITQPEFALTKPDSHWSEEEKKVYKLYEKKTKDLSEKKEKYKKLRETEMKRLQVSTKDATKSFDETLMKLFQKKLKCEMAMYQEKLKITSLVYSMNLEEEMRSRELELKLKLERTLAYKVLDKEFRTEFADVPAHVNHLYKLFKRRPRFLKLRTDNKPKEQALCGSLAPDALEKMSKAMEELDAPENIPSRLDSTVWKRFCLVRQAKIESEHKVNVKAFTLAKIQKLLQKRRVEKEAAQQEIKNLSDELKSLHKEKNRFLMDIMVQVIVKQGQVYTTDETADFPEYVLLHKGVVEDLNKTIRMLGGQNIASMVQRKDFRKNTFLLEWEHKHRRMQIEDLNNKARDIRRLHLSEEQQDYLNNSDQKSRVSTQVSILEKTIVYQEKAHLHNLQHYKNKIEEFTKQATMKEEINTVSEQQLPNMQVTVAERRHIFETTVKSQAASEGRHREIVQKKNLEDFAKAQAEELVLLWAEVERLRMKNFPSLDHLKQLSKENL</sequence>
<feature type="region of interest" description="Disordered" evidence="11">
    <location>
        <begin position="1"/>
        <end position="25"/>
    </location>
</feature>
<feature type="region of interest" description="Disordered" evidence="11">
    <location>
        <begin position="781"/>
        <end position="812"/>
    </location>
</feature>
<proteinExistence type="inferred from homology"/>
<evidence type="ECO:0000256" key="6">
    <source>
        <dbReference type="ARBA" id="ARBA00023212"/>
    </source>
</evidence>
<comment type="subcellular location">
    <subcellularLocation>
        <location evidence="1">Cytoplasm</location>
        <location evidence="1">Cytoskeleton</location>
        <location evidence="1">Cilium axoneme</location>
    </subcellularLocation>
</comment>
<name>A0A2U9CCA3_SCOMX</name>
<dbReference type="Pfam" id="PF00400">
    <property type="entry name" value="WD40"/>
    <property type="match status" value="1"/>
</dbReference>
<keyword evidence="13" id="KW-1185">Reference proteome</keyword>
<protein>
    <recommendedName>
        <fullName evidence="9">Cilia- and flagella-associated protein 43</fullName>
    </recommendedName>
</protein>
<dbReference type="Proteomes" id="UP000246464">
    <property type="component" value="Chromosome 15"/>
</dbReference>
<keyword evidence="12" id="KW-0969">Cilium</keyword>
<dbReference type="GO" id="GO:0005930">
    <property type="term" value="C:axoneme"/>
    <property type="evidence" value="ECO:0007669"/>
    <property type="project" value="UniProtKB-SubCell"/>
</dbReference>
<accession>A0A2U9CCA3</accession>
<dbReference type="PANTHER" id="PTHR14885:SF1">
    <property type="entry name" value="CILIA- AND FLAGELLA-ASSOCIATED PROTEIN 43"/>
    <property type="match status" value="1"/>
</dbReference>
<keyword evidence="12" id="KW-0282">Flagellum</keyword>
<keyword evidence="2" id="KW-0963">Cytoplasm</keyword>
<evidence type="ECO:0000256" key="10">
    <source>
        <dbReference type="SAM" id="Coils"/>
    </source>
</evidence>
<evidence type="ECO:0000256" key="5">
    <source>
        <dbReference type="ARBA" id="ARBA00023054"/>
    </source>
</evidence>